<dbReference type="Proteomes" id="UP000663862">
    <property type="component" value="Unassembled WGS sequence"/>
</dbReference>
<dbReference type="PANTHER" id="PTHR45641:SF19">
    <property type="entry name" value="NEPHROCYSTIN-3"/>
    <property type="match status" value="1"/>
</dbReference>
<dbReference type="GO" id="GO:0005576">
    <property type="term" value="C:extracellular region"/>
    <property type="evidence" value="ECO:0007669"/>
    <property type="project" value="InterPro"/>
</dbReference>
<dbReference type="Gene3D" id="1.25.40.10">
    <property type="entry name" value="Tetratricopeptide repeat domain"/>
    <property type="match status" value="3"/>
</dbReference>
<evidence type="ECO:0000256" key="2">
    <source>
        <dbReference type="ARBA" id="ARBA00022803"/>
    </source>
</evidence>
<dbReference type="SUPFAM" id="SSF56399">
    <property type="entry name" value="ADP-ribosylation"/>
    <property type="match status" value="1"/>
</dbReference>
<organism evidence="5 7">
    <name type="scientific">Rotaria socialis</name>
    <dbReference type="NCBI Taxonomy" id="392032"/>
    <lineage>
        <taxon>Eukaryota</taxon>
        <taxon>Metazoa</taxon>
        <taxon>Spiralia</taxon>
        <taxon>Gnathifera</taxon>
        <taxon>Rotifera</taxon>
        <taxon>Eurotatoria</taxon>
        <taxon>Bdelloidea</taxon>
        <taxon>Philodinida</taxon>
        <taxon>Philodinidae</taxon>
        <taxon>Rotaria</taxon>
    </lineage>
</organism>
<feature type="domain" description="ADP ribosyltransferase" evidence="4">
    <location>
        <begin position="144"/>
        <end position="303"/>
    </location>
</feature>
<dbReference type="InterPro" id="IPR003540">
    <property type="entry name" value="ADP-ribosyltransferase"/>
</dbReference>
<reference evidence="5" key="1">
    <citation type="submission" date="2021-02" db="EMBL/GenBank/DDBJ databases">
        <authorList>
            <person name="Nowell W R."/>
        </authorList>
    </citation>
    <scope>NUCLEOTIDE SEQUENCE</scope>
</reference>
<evidence type="ECO:0000256" key="3">
    <source>
        <dbReference type="PROSITE-ProRule" id="PRU00339"/>
    </source>
</evidence>
<dbReference type="PROSITE" id="PS50005">
    <property type="entry name" value="TPR"/>
    <property type="match status" value="2"/>
</dbReference>
<feature type="repeat" description="TPR" evidence="3">
    <location>
        <begin position="543"/>
        <end position="576"/>
    </location>
</feature>
<dbReference type="AlphaFoldDB" id="A0A820RWQ1"/>
<evidence type="ECO:0000256" key="1">
    <source>
        <dbReference type="ARBA" id="ARBA00022737"/>
    </source>
</evidence>
<feature type="repeat" description="TPR" evidence="3">
    <location>
        <begin position="585"/>
        <end position="618"/>
    </location>
</feature>
<dbReference type="Pfam" id="PF13424">
    <property type="entry name" value="TPR_12"/>
    <property type="match status" value="1"/>
</dbReference>
<dbReference type="SMART" id="SM00028">
    <property type="entry name" value="TPR"/>
    <property type="match status" value="6"/>
</dbReference>
<dbReference type="InterPro" id="IPR019734">
    <property type="entry name" value="TPR_rpt"/>
</dbReference>
<dbReference type="SUPFAM" id="SSF81901">
    <property type="entry name" value="HCP-like"/>
    <property type="match status" value="1"/>
</dbReference>
<dbReference type="Pfam" id="PF03496">
    <property type="entry name" value="ADPrib_exo_Tox"/>
    <property type="match status" value="1"/>
</dbReference>
<dbReference type="Gene3D" id="3.90.176.10">
    <property type="entry name" value="Toxin ADP-ribosyltransferase, Chain A, domain 1"/>
    <property type="match status" value="1"/>
</dbReference>
<evidence type="ECO:0000259" key="4">
    <source>
        <dbReference type="Pfam" id="PF03496"/>
    </source>
</evidence>
<dbReference type="EMBL" id="CAJOBR010000372">
    <property type="protein sequence ID" value="CAF4501528.1"/>
    <property type="molecule type" value="Genomic_DNA"/>
</dbReference>
<dbReference type="PANTHER" id="PTHR45641">
    <property type="entry name" value="TETRATRICOPEPTIDE REPEAT PROTEIN (AFU_ORTHOLOGUE AFUA_6G03870)"/>
    <property type="match status" value="1"/>
</dbReference>
<dbReference type="Proteomes" id="UP000663848">
    <property type="component" value="Unassembled WGS sequence"/>
</dbReference>
<dbReference type="PROSITE" id="PS51996">
    <property type="entry name" value="TR_MART"/>
    <property type="match status" value="1"/>
</dbReference>
<gene>
    <name evidence="6" type="ORF">QYT958_LOCUS4721</name>
    <name evidence="5" type="ORF">TSG867_LOCUS16409</name>
</gene>
<keyword evidence="2 3" id="KW-0802">TPR repeat</keyword>
<proteinExistence type="predicted"/>
<protein>
    <recommendedName>
        <fullName evidence="4">ADP ribosyltransferase domain-containing protein</fullName>
    </recommendedName>
</protein>
<evidence type="ECO:0000313" key="6">
    <source>
        <dbReference type="EMBL" id="CAF4501528.1"/>
    </source>
</evidence>
<name>A0A820RWQ1_9BILA</name>
<comment type="caution">
    <text evidence="5">The sequence shown here is derived from an EMBL/GenBank/DDBJ whole genome shotgun (WGS) entry which is preliminary data.</text>
</comment>
<evidence type="ECO:0000313" key="7">
    <source>
        <dbReference type="Proteomes" id="UP000663862"/>
    </source>
</evidence>
<dbReference type="InterPro" id="IPR011990">
    <property type="entry name" value="TPR-like_helical_dom_sf"/>
</dbReference>
<accession>A0A820RWQ1</accession>
<evidence type="ECO:0000313" key="5">
    <source>
        <dbReference type="EMBL" id="CAF4443690.1"/>
    </source>
</evidence>
<dbReference type="EMBL" id="CAJOBQ010001000">
    <property type="protein sequence ID" value="CAF4443690.1"/>
    <property type="molecule type" value="Genomic_DNA"/>
</dbReference>
<sequence length="658" mass="77700">MKPNEIQFNQLRNIIDYVQVFDNIDICNKYIEQITDDHQIYIVTNIQYNSNKAQMYTYENNFNEIIDSIDTDHNTRINPLSINIFKQSTHSQLNSEFLWFQRILAVLLDNDDREKAKKNFIDSYKKYFEGNQRKEEKIQLFENTYRSENALQWYSRECFFYDILNKALRTQDIDVLYSLRFFLKDMYEQLKIEYNKTCHEVDLFTYRGQIISLIELENIKQNIGQLISLNSFISTTINEQIAEAFSSSGNIFEGEQVLFHIKVNKNRTNSKPFADISHLSQFIDEKEILFMAGSIFEIKAVTFSDSIHMWTIELELCDDDVYELNSVYQSERNIVFDQHSPFSLAAVLLRMNLFDKAKIYYQRLLDEGSINESSSIDLIVNCYWGLGNVNRKQGEYDISLAYYCLAIQLCSDRFDLLIRSYKYMSLVYLDIHSISEALEYQTKALEIQKKKNDAQDQIADTLYNLGLIHFGQLEANFSQILDYLLQALNIYKELHMNEDIIRCYDSLGEVYLRQKKKDIALKYHFEALKMIDEHYPTYLSHRINAYELIGKTYDSMRNYEQALKYYNDALNAKLKYEPLNDPNVADSYELIGGVFHKKGDYIKAIEMYDKSIEIRRFRQLESHPDVQSIMSLRNCLKKTVEDYPGVIFNCDSSSEEEN</sequence>
<keyword evidence="1" id="KW-0677">Repeat</keyword>